<accession>A0A102LGZ7</accession>
<gene>
    <name evidence="2" type="ORF">WI38_01615</name>
</gene>
<evidence type="ECO:0000313" key="3">
    <source>
        <dbReference type="Proteomes" id="UP000065521"/>
    </source>
</evidence>
<proteinExistence type="predicted"/>
<organism evidence="2 3">
    <name type="scientific">Burkholderia ubonensis</name>
    <dbReference type="NCBI Taxonomy" id="101571"/>
    <lineage>
        <taxon>Bacteria</taxon>
        <taxon>Pseudomonadati</taxon>
        <taxon>Pseudomonadota</taxon>
        <taxon>Betaproteobacteria</taxon>
        <taxon>Burkholderiales</taxon>
        <taxon>Burkholderiaceae</taxon>
        <taxon>Burkholderia</taxon>
        <taxon>Burkholderia cepacia complex</taxon>
    </lineage>
</organism>
<protein>
    <submittedName>
        <fullName evidence="2">Uncharacterized protein</fullName>
    </submittedName>
</protein>
<dbReference type="Proteomes" id="UP000065521">
    <property type="component" value="Unassembled WGS sequence"/>
</dbReference>
<name>A0A102LGZ7_9BURK</name>
<reference evidence="2 3" key="1">
    <citation type="submission" date="2015-11" db="EMBL/GenBank/DDBJ databases">
        <title>Expanding the genomic diversity of Burkholderia species for the development of highly accurate diagnostics.</title>
        <authorList>
            <person name="Sahl J."/>
            <person name="Keim P."/>
            <person name="Wagner D."/>
        </authorList>
    </citation>
    <scope>NUCLEOTIDE SEQUENCE [LARGE SCALE GENOMIC DNA]</scope>
    <source>
        <strain evidence="2 3">RF32-BP4</strain>
    </source>
</reference>
<dbReference type="EMBL" id="LOTN01000084">
    <property type="protein sequence ID" value="KUZ79890.1"/>
    <property type="molecule type" value="Genomic_DNA"/>
</dbReference>
<feature type="region of interest" description="Disordered" evidence="1">
    <location>
        <begin position="1"/>
        <end position="42"/>
    </location>
</feature>
<evidence type="ECO:0000256" key="1">
    <source>
        <dbReference type="SAM" id="MobiDB-lite"/>
    </source>
</evidence>
<dbReference type="AlphaFoldDB" id="A0A102LGZ7"/>
<sequence length="186" mass="19546">MHTSSTPSSSSSESQPTTQPHTRPPASGPLSGLQSTPLGRREHVTEQAATYMAQPSATYYSAAVHGVSSVLQNNSLGITQRSHDSVLGNLHGISQGTQTHTGAHMAESQTFAADALRHARQGELRDSAVTAFGSAVNAAASMTVGPARDLQTYLDHPDPEVRARAMASLNSDFATLPSPQHSPKHD</sequence>
<comment type="caution">
    <text evidence="2">The sequence shown here is derived from an EMBL/GenBank/DDBJ whole genome shotgun (WGS) entry which is preliminary data.</text>
</comment>
<feature type="compositionally biased region" description="Low complexity" evidence="1">
    <location>
        <begin position="1"/>
        <end position="21"/>
    </location>
</feature>
<evidence type="ECO:0000313" key="2">
    <source>
        <dbReference type="EMBL" id="KUZ79890.1"/>
    </source>
</evidence>